<dbReference type="AlphaFoldDB" id="A0A2N0QX11"/>
<evidence type="ECO:0000313" key="2">
    <source>
        <dbReference type="Proteomes" id="UP000232688"/>
    </source>
</evidence>
<dbReference type="VEuPathDB" id="FungiDB:RhiirFUN_026028"/>
<sequence length="202" mass="24253">MGKIIKKSIKRNQIYKKINSDGNKTIKNYMAEWEKKGKIIKTPFVELSKKLKDEHEFNFESKAICDYWWNILDPRLDHTPYSEEEKNQIYEWANKYQENGNIQWTLLQAEMETKFGKFRARNELKNIWNVKKRQLEAKSSNLKKEDDKNEGECECEDELKYDNTDVEYVIYSIEDKGKHTIQFLINKSVQIVQLLNMKNQKI</sequence>
<dbReference type="EMBL" id="LLXH01002502">
    <property type="protein sequence ID" value="PKC55603.1"/>
    <property type="molecule type" value="Genomic_DNA"/>
</dbReference>
<comment type="caution">
    <text evidence="1">The sequence shown here is derived from an EMBL/GenBank/DDBJ whole genome shotgun (WGS) entry which is preliminary data.</text>
</comment>
<evidence type="ECO:0008006" key="3">
    <source>
        <dbReference type="Google" id="ProtNLM"/>
    </source>
</evidence>
<dbReference type="VEuPathDB" id="FungiDB:FUN_022004"/>
<dbReference type="VEuPathDB" id="FungiDB:RhiirA1_502906"/>
<reference evidence="1 2" key="1">
    <citation type="submission" date="2017-10" db="EMBL/GenBank/DDBJ databases">
        <title>Extensive intraspecific genome diversity in a model arbuscular mycorrhizal fungus.</title>
        <authorList>
            <person name="Chen E.C.H."/>
            <person name="Morin E."/>
            <person name="Baudet D."/>
            <person name="Noel J."/>
            <person name="Ndikumana S."/>
            <person name="Charron P."/>
            <person name="St-Onge C."/>
            <person name="Giorgi J."/>
            <person name="Grigoriev I.V."/>
            <person name="Roux C."/>
            <person name="Martin F.M."/>
            <person name="Corradi N."/>
        </authorList>
    </citation>
    <scope>NUCLEOTIDE SEQUENCE [LARGE SCALE GENOMIC DNA]</scope>
    <source>
        <strain evidence="1 2">A1</strain>
    </source>
</reference>
<proteinExistence type="predicted"/>
<name>A0A2N0QX11_9GLOM</name>
<reference evidence="1 2" key="2">
    <citation type="submission" date="2017-10" db="EMBL/GenBank/DDBJ databases">
        <title>Genome analyses suggest a sexual origin of heterokaryosis in a supposedly ancient asexual fungus.</title>
        <authorList>
            <person name="Corradi N."/>
            <person name="Sedzielewska K."/>
            <person name="Noel J."/>
            <person name="Charron P."/>
            <person name="Farinelli L."/>
            <person name="Marton T."/>
            <person name="Kruger M."/>
            <person name="Pelin A."/>
            <person name="Brachmann A."/>
            <person name="Corradi N."/>
        </authorList>
    </citation>
    <scope>NUCLEOTIDE SEQUENCE [LARGE SCALE GENOMIC DNA]</scope>
    <source>
        <strain evidence="1 2">A1</strain>
    </source>
</reference>
<accession>A0A2N0QX11</accession>
<protein>
    <recommendedName>
        <fullName evidence="3">Myb-like domain-containing protein</fullName>
    </recommendedName>
</protein>
<dbReference type="Proteomes" id="UP000232688">
    <property type="component" value="Unassembled WGS sequence"/>
</dbReference>
<organism evidence="1 2">
    <name type="scientific">Rhizophagus irregularis</name>
    <dbReference type="NCBI Taxonomy" id="588596"/>
    <lineage>
        <taxon>Eukaryota</taxon>
        <taxon>Fungi</taxon>
        <taxon>Fungi incertae sedis</taxon>
        <taxon>Mucoromycota</taxon>
        <taxon>Glomeromycotina</taxon>
        <taxon>Glomeromycetes</taxon>
        <taxon>Glomerales</taxon>
        <taxon>Glomeraceae</taxon>
        <taxon>Rhizophagus</taxon>
    </lineage>
</organism>
<gene>
    <name evidence="1" type="ORF">RhiirA1_502906</name>
</gene>
<evidence type="ECO:0000313" key="1">
    <source>
        <dbReference type="EMBL" id="PKC55603.1"/>
    </source>
</evidence>